<accession>A0A7R9ABF5</accession>
<dbReference type="PANTHER" id="PTHR11040:SF140">
    <property type="entry name" value="ZRT (ZRT), IRT- (IRT-) LIKE PROTEIN TRANSPORTER"/>
    <property type="match status" value="1"/>
</dbReference>
<comment type="subcellular location">
    <subcellularLocation>
        <location evidence="1">Membrane</location>
        <topology evidence="1">Multi-pass membrane protein</topology>
    </subcellularLocation>
</comment>
<evidence type="ECO:0000256" key="1">
    <source>
        <dbReference type="ARBA" id="ARBA00004141"/>
    </source>
</evidence>
<keyword evidence="2 5" id="KW-0812">Transmembrane</keyword>
<dbReference type="OrthoDB" id="448280at2759"/>
<gene>
    <name evidence="6" type="ORF">DSTB1V02_LOCUS10651</name>
</gene>
<dbReference type="Pfam" id="PF02535">
    <property type="entry name" value="Zip"/>
    <property type="match status" value="2"/>
</dbReference>
<dbReference type="AlphaFoldDB" id="A0A7R9ABF5"/>
<dbReference type="GO" id="GO:0005886">
    <property type="term" value="C:plasma membrane"/>
    <property type="evidence" value="ECO:0007669"/>
    <property type="project" value="TreeGrafter"/>
</dbReference>
<evidence type="ECO:0000256" key="5">
    <source>
        <dbReference type="SAM" id="Phobius"/>
    </source>
</evidence>
<dbReference type="GO" id="GO:0005385">
    <property type="term" value="F:zinc ion transmembrane transporter activity"/>
    <property type="evidence" value="ECO:0007669"/>
    <property type="project" value="TreeGrafter"/>
</dbReference>
<feature type="transmembrane region" description="Helical" evidence="5">
    <location>
        <begin position="236"/>
        <end position="254"/>
    </location>
</feature>
<dbReference type="EMBL" id="CAJPEV010003128">
    <property type="protein sequence ID" value="CAG0899011.1"/>
    <property type="molecule type" value="Genomic_DNA"/>
</dbReference>
<feature type="transmembrane region" description="Helical" evidence="5">
    <location>
        <begin position="170"/>
        <end position="189"/>
    </location>
</feature>
<evidence type="ECO:0008006" key="8">
    <source>
        <dbReference type="Google" id="ProtNLM"/>
    </source>
</evidence>
<feature type="transmembrane region" description="Helical" evidence="5">
    <location>
        <begin position="91"/>
        <end position="109"/>
    </location>
</feature>
<evidence type="ECO:0000313" key="7">
    <source>
        <dbReference type="Proteomes" id="UP000677054"/>
    </source>
</evidence>
<feature type="transmembrane region" description="Helical" evidence="5">
    <location>
        <begin position="47"/>
        <end position="71"/>
    </location>
</feature>
<sequence>MDLLVIKGIMIGTMFLLALIFGLIPLKLMRRIATRGSPTQGDPAESPLAIFLCMANCFSGGVFLTVCLLDLIPKVNSEEDSLRATGLLPTLYPLGMFIIAFGAILLLILEQIVTRHQREGEEEPLIQGEPSRPQPHHSGLRAVILVLTLSLHSIFEGIAVGIQLKENDALGLFIAVILHKSIIAFSLGLSLAKTRLRFSAMLWAIALFSLMSPLGIGIGMSVVGSESGTALSISSYVLQGLACGSFLYVTFFEVLPEEFRERRHEFLKLSSLLAGFGVVSFLLMLDPDFKQPEDGPGSLTSFASLL</sequence>
<keyword evidence="7" id="KW-1185">Reference proteome</keyword>
<keyword evidence="3 5" id="KW-1133">Transmembrane helix</keyword>
<name>A0A7R9ABF5_9CRUS</name>
<reference evidence="6" key="1">
    <citation type="submission" date="2020-11" db="EMBL/GenBank/DDBJ databases">
        <authorList>
            <person name="Tran Van P."/>
        </authorList>
    </citation>
    <scope>NUCLEOTIDE SEQUENCE</scope>
</reference>
<protein>
    <recommendedName>
        <fullName evidence="8">Zinc transporter ZIP1</fullName>
    </recommendedName>
</protein>
<dbReference type="InterPro" id="IPR003689">
    <property type="entry name" value="ZIP"/>
</dbReference>
<evidence type="ECO:0000313" key="6">
    <source>
        <dbReference type="EMBL" id="CAD7250882.1"/>
    </source>
</evidence>
<dbReference type="EMBL" id="LR902645">
    <property type="protein sequence ID" value="CAD7250882.1"/>
    <property type="molecule type" value="Genomic_DNA"/>
</dbReference>
<feature type="transmembrane region" description="Helical" evidence="5">
    <location>
        <begin position="142"/>
        <end position="164"/>
    </location>
</feature>
<dbReference type="Proteomes" id="UP000677054">
    <property type="component" value="Unassembled WGS sequence"/>
</dbReference>
<keyword evidence="4 5" id="KW-0472">Membrane</keyword>
<feature type="transmembrane region" description="Helical" evidence="5">
    <location>
        <begin position="201"/>
        <end position="224"/>
    </location>
</feature>
<organism evidence="6">
    <name type="scientific">Darwinula stevensoni</name>
    <dbReference type="NCBI Taxonomy" id="69355"/>
    <lineage>
        <taxon>Eukaryota</taxon>
        <taxon>Metazoa</taxon>
        <taxon>Ecdysozoa</taxon>
        <taxon>Arthropoda</taxon>
        <taxon>Crustacea</taxon>
        <taxon>Oligostraca</taxon>
        <taxon>Ostracoda</taxon>
        <taxon>Podocopa</taxon>
        <taxon>Podocopida</taxon>
        <taxon>Darwinulocopina</taxon>
        <taxon>Darwinuloidea</taxon>
        <taxon>Darwinulidae</taxon>
        <taxon>Darwinula</taxon>
    </lineage>
</organism>
<feature type="transmembrane region" description="Helical" evidence="5">
    <location>
        <begin position="266"/>
        <end position="285"/>
    </location>
</feature>
<proteinExistence type="predicted"/>
<dbReference type="PANTHER" id="PTHR11040">
    <property type="entry name" value="ZINC/IRON TRANSPORTER"/>
    <property type="match status" value="1"/>
</dbReference>
<evidence type="ECO:0000256" key="4">
    <source>
        <dbReference type="ARBA" id="ARBA00023136"/>
    </source>
</evidence>
<evidence type="ECO:0000256" key="2">
    <source>
        <dbReference type="ARBA" id="ARBA00022692"/>
    </source>
</evidence>
<evidence type="ECO:0000256" key="3">
    <source>
        <dbReference type="ARBA" id="ARBA00022989"/>
    </source>
</evidence>
<feature type="transmembrane region" description="Helical" evidence="5">
    <location>
        <begin position="6"/>
        <end position="26"/>
    </location>
</feature>